<evidence type="ECO:0000256" key="2">
    <source>
        <dbReference type="SAM" id="MobiDB-lite"/>
    </source>
</evidence>
<name>A0A2V0NWK9_9CHLO</name>
<dbReference type="Proteomes" id="UP000247498">
    <property type="component" value="Unassembled WGS sequence"/>
</dbReference>
<feature type="region of interest" description="Disordered" evidence="2">
    <location>
        <begin position="326"/>
        <end position="353"/>
    </location>
</feature>
<gene>
    <name evidence="3" type="ORF">Rsub_04735</name>
</gene>
<feature type="compositionally biased region" description="Low complexity" evidence="2">
    <location>
        <begin position="326"/>
        <end position="340"/>
    </location>
</feature>
<keyword evidence="1" id="KW-0175">Coiled coil</keyword>
<reference evidence="3 4" key="1">
    <citation type="journal article" date="2018" name="Sci. Rep.">
        <title>Raphidocelis subcapitata (=Pseudokirchneriella subcapitata) provides an insight into genome evolution and environmental adaptations in the Sphaeropleales.</title>
        <authorList>
            <person name="Suzuki S."/>
            <person name="Yamaguchi H."/>
            <person name="Nakajima N."/>
            <person name="Kawachi M."/>
        </authorList>
    </citation>
    <scope>NUCLEOTIDE SEQUENCE [LARGE SCALE GENOMIC DNA]</scope>
    <source>
        <strain evidence="3 4">NIES-35</strain>
    </source>
</reference>
<feature type="coiled-coil region" evidence="1">
    <location>
        <begin position="126"/>
        <end position="202"/>
    </location>
</feature>
<evidence type="ECO:0000313" key="4">
    <source>
        <dbReference type="Proteomes" id="UP000247498"/>
    </source>
</evidence>
<keyword evidence="4" id="KW-1185">Reference proteome</keyword>
<protein>
    <submittedName>
        <fullName evidence="3">Uncharacterized protein</fullName>
    </submittedName>
</protein>
<sequence length="374" mass="37138">MASCLPPVSRPQGAPRLSGTCCAPRVARLRCRAQQLQQPAGAPAAPAAPDASGNGALARRAQQPPPPPPTWVPISGPPSDAPPEMRLLQHPADAAGAIAPASLVEVATPQQLAIGKAEAREQAVALATASAEIVKWRARAEDAQSEKLQLAERTRELAAQRDQSMAINQELRTGYRQLQAELAAANEELRAREASYSDLRGQLIEFIDKSGGSPLPAAGSPAAGAGSAAAAAQNGAGAAAANVAVAAMQLFRLSRLIIGDVESGERRREQARSQVEMATGAAADGAAAAAAAPYAPPAADAGTLGAAAPPAYATYSNGNGNGAGKAAANGAGKAAAVNGKTSSNGSGGADADPAPSIAFSAALAANGRAASEAA</sequence>
<proteinExistence type="predicted"/>
<dbReference type="EMBL" id="BDRX01000028">
    <property type="protein sequence ID" value="GBF92011.1"/>
    <property type="molecule type" value="Genomic_DNA"/>
</dbReference>
<feature type="compositionally biased region" description="Pro residues" evidence="2">
    <location>
        <begin position="63"/>
        <end position="81"/>
    </location>
</feature>
<feature type="region of interest" description="Disordered" evidence="2">
    <location>
        <begin position="34"/>
        <end position="86"/>
    </location>
</feature>
<dbReference type="OrthoDB" id="10665416at2759"/>
<evidence type="ECO:0000256" key="1">
    <source>
        <dbReference type="SAM" id="Coils"/>
    </source>
</evidence>
<comment type="caution">
    <text evidence="3">The sequence shown here is derived from an EMBL/GenBank/DDBJ whole genome shotgun (WGS) entry which is preliminary data.</text>
</comment>
<accession>A0A2V0NWK9</accession>
<feature type="compositionally biased region" description="Low complexity" evidence="2">
    <location>
        <begin position="34"/>
        <end position="51"/>
    </location>
</feature>
<dbReference type="InParanoid" id="A0A2V0NWK9"/>
<dbReference type="AlphaFoldDB" id="A0A2V0NWK9"/>
<organism evidence="3 4">
    <name type="scientific">Raphidocelis subcapitata</name>
    <dbReference type="NCBI Taxonomy" id="307507"/>
    <lineage>
        <taxon>Eukaryota</taxon>
        <taxon>Viridiplantae</taxon>
        <taxon>Chlorophyta</taxon>
        <taxon>core chlorophytes</taxon>
        <taxon>Chlorophyceae</taxon>
        <taxon>CS clade</taxon>
        <taxon>Sphaeropleales</taxon>
        <taxon>Selenastraceae</taxon>
        <taxon>Raphidocelis</taxon>
    </lineage>
</organism>
<evidence type="ECO:0000313" key="3">
    <source>
        <dbReference type="EMBL" id="GBF92011.1"/>
    </source>
</evidence>